<dbReference type="EMBL" id="JAADJZ010000025">
    <property type="protein sequence ID" value="KAF2866887.1"/>
    <property type="molecule type" value="Genomic_DNA"/>
</dbReference>
<dbReference type="Proteomes" id="UP000481861">
    <property type="component" value="Unassembled WGS sequence"/>
</dbReference>
<accession>A0A7C8I8B9</accession>
<protein>
    <submittedName>
        <fullName evidence="2">Uncharacterized protein</fullName>
    </submittedName>
</protein>
<organism evidence="2 3">
    <name type="scientific">Massariosphaeria phaeospora</name>
    <dbReference type="NCBI Taxonomy" id="100035"/>
    <lineage>
        <taxon>Eukaryota</taxon>
        <taxon>Fungi</taxon>
        <taxon>Dikarya</taxon>
        <taxon>Ascomycota</taxon>
        <taxon>Pezizomycotina</taxon>
        <taxon>Dothideomycetes</taxon>
        <taxon>Pleosporomycetidae</taxon>
        <taxon>Pleosporales</taxon>
        <taxon>Pleosporales incertae sedis</taxon>
        <taxon>Massariosphaeria</taxon>
    </lineage>
</organism>
<reference evidence="2 3" key="1">
    <citation type="submission" date="2020-01" db="EMBL/GenBank/DDBJ databases">
        <authorList>
            <consortium name="DOE Joint Genome Institute"/>
            <person name="Haridas S."/>
            <person name="Albert R."/>
            <person name="Binder M."/>
            <person name="Bloem J."/>
            <person name="Labutti K."/>
            <person name="Salamov A."/>
            <person name="Andreopoulos B."/>
            <person name="Baker S.E."/>
            <person name="Barry K."/>
            <person name="Bills G."/>
            <person name="Bluhm B.H."/>
            <person name="Cannon C."/>
            <person name="Castanera R."/>
            <person name="Culley D.E."/>
            <person name="Daum C."/>
            <person name="Ezra D."/>
            <person name="Gonzalez J.B."/>
            <person name="Henrissat B."/>
            <person name="Kuo A."/>
            <person name="Liang C."/>
            <person name="Lipzen A."/>
            <person name="Lutzoni F."/>
            <person name="Magnuson J."/>
            <person name="Mondo S."/>
            <person name="Nolan M."/>
            <person name="Ohm R."/>
            <person name="Pangilinan J."/>
            <person name="Park H.-J.H."/>
            <person name="Ramirez L."/>
            <person name="Alfaro M."/>
            <person name="Sun H."/>
            <person name="Tritt A."/>
            <person name="Yoshinaga Y."/>
            <person name="Zwiers L.-H.L."/>
            <person name="Turgeon B.G."/>
            <person name="Goodwin S.B."/>
            <person name="Spatafora J.W."/>
            <person name="Crous P.W."/>
            <person name="Grigoriev I.V."/>
        </authorList>
    </citation>
    <scope>NUCLEOTIDE SEQUENCE [LARGE SCALE GENOMIC DNA]</scope>
    <source>
        <strain evidence="2 3">CBS 611.86</strain>
    </source>
</reference>
<evidence type="ECO:0000256" key="1">
    <source>
        <dbReference type="SAM" id="Phobius"/>
    </source>
</evidence>
<proteinExistence type="predicted"/>
<comment type="caution">
    <text evidence="2">The sequence shown here is derived from an EMBL/GenBank/DDBJ whole genome shotgun (WGS) entry which is preliminary data.</text>
</comment>
<evidence type="ECO:0000313" key="2">
    <source>
        <dbReference type="EMBL" id="KAF2866887.1"/>
    </source>
</evidence>
<feature type="transmembrane region" description="Helical" evidence="1">
    <location>
        <begin position="129"/>
        <end position="149"/>
    </location>
</feature>
<gene>
    <name evidence="2" type="ORF">BDV95DRAFT_583110</name>
</gene>
<name>A0A7C8I8B9_9PLEO</name>
<evidence type="ECO:0000313" key="3">
    <source>
        <dbReference type="Proteomes" id="UP000481861"/>
    </source>
</evidence>
<dbReference type="AlphaFoldDB" id="A0A7C8I8B9"/>
<keyword evidence="3" id="KW-1185">Reference proteome</keyword>
<keyword evidence="1" id="KW-1133">Transmembrane helix</keyword>
<keyword evidence="1" id="KW-0472">Membrane</keyword>
<keyword evidence="1" id="KW-0812">Transmembrane</keyword>
<sequence length="178" mass="19707">MYSIMLNQTRTPNITLSKTLLSKLHPPPPIPLSPSTSTSHSSRLLFLSIRLPLIRPIVAIRARVIAIASILPSWRRGRLGWWCWSFDRWRWSLSGWCGRLSGWCWSLSGWCWGFGWWRWSLDRRCRCSRVVVVVGVYGGVVAVVAIVALGSGSGEDGGGCEGQEGEGELHGWGCVGVG</sequence>